<gene>
    <name evidence="1" type="ORF">L3Q82_018106</name>
</gene>
<evidence type="ECO:0000313" key="2">
    <source>
        <dbReference type="Proteomes" id="UP000831701"/>
    </source>
</evidence>
<comment type="caution">
    <text evidence="1">The sequence shown here is derived from an EMBL/GenBank/DDBJ whole genome shotgun (WGS) entry which is preliminary data.</text>
</comment>
<sequence length="56" mass="6550">MIGTPDKMSGHHCILQMAKYWFRPCTFFKLHQMSCCGHKRCATCNPSTLVLIRRYT</sequence>
<evidence type="ECO:0000313" key="1">
    <source>
        <dbReference type="EMBL" id="KAI3355247.1"/>
    </source>
</evidence>
<name>A0ACB8VHZ2_9TELE</name>
<organism evidence="1 2">
    <name type="scientific">Scortum barcoo</name>
    <name type="common">barcoo grunter</name>
    <dbReference type="NCBI Taxonomy" id="214431"/>
    <lineage>
        <taxon>Eukaryota</taxon>
        <taxon>Metazoa</taxon>
        <taxon>Chordata</taxon>
        <taxon>Craniata</taxon>
        <taxon>Vertebrata</taxon>
        <taxon>Euteleostomi</taxon>
        <taxon>Actinopterygii</taxon>
        <taxon>Neopterygii</taxon>
        <taxon>Teleostei</taxon>
        <taxon>Neoteleostei</taxon>
        <taxon>Acanthomorphata</taxon>
        <taxon>Eupercaria</taxon>
        <taxon>Centrarchiformes</taxon>
        <taxon>Terapontoidei</taxon>
        <taxon>Terapontidae</taxon>
        <taxon>Scortum</taxon>
    </lineage>
</organism>
<protein>
    <submittedName>
        <fullName evidence="1">Uncharacterized protein</fullName>
    </submittedName>
</protein>
<dbReference type="Proteomes" id="UP000831701">
    <property type="component" value="Chromosome 21"/>
</dbReference>
<keyword evidence="2" id="KW-1185">Reference proteome</keyword>
<proteinExistence type="predicted"/>
<dbReference type="EMBL" id="CM041551">
    <property type="protein sequence ID" value="KAI3355247.1"/>
    <property type="molecule type" value="Genomic_DNA"/>
</dbReference>
<reference evidence="1" key="1">
    <citation type="submission" date="2022-04" db="EMBL/GenBank/DDBJ databases">
        <title>Jade perch genome.</title>
        <authorList>
            <person name="Chao B."/>
        </authorList>
    </citation>
    <scope>NUCLEOTIDE SEQUENCE</scope>
    <source>
        <strain evidence="1">CB-2022</strain>
    </source>
</reference>
<accession>A0ACB8VHZ2</accession>